<evidence type="ECO:0000313" key="1">
    <source>
        <dbReference type="EMBL" id="GMR58520.1"/>
    </source>
</evidence>
<dbReference type="AlphaFoldDB" id="A0AAN5D9F4"/>
<comment type="caution">
    <text evidence="1">The sequence shown here is derived from an EMBL/GenBank/DDBJ whole genome shotgun (WGS) entry which is preliminary data.</text>
</comment>
<keyword evidence="2" id="KW-1185">Reference proteome</keyword>
<proteinExistence type="predicted"/>
<accession>A0AAN5D9F4</accession>
<reference evidence="2" key="1">
    <citation type="submission" date="2022-10" db="EMBL/GenBank/DDBJ databases">
        <title>Genome assembly of Pristionchus species.</title>
        <authorList>
            <person name="Yoshida K."/>
            <person name="Sommer R.J."/>
        </authorList>
    </citation>
    <scope>NUCLEOTIDE SEQUENCE [LARGE SCALE GENOMIC DNA]</scope>
    <source>
        <strain evidence="2">RS5460</strain>
    </source>
</reference>
<sequence>MHCYRRLECAEWFSRAHYPSIVICQRDSVSFQTCMNMGLKQLDLLTNNILRWDQATGELLCATKLRKLPQQKFSHEVYIEIMLADTSVKITEGTQINVEKRESGSTHKSFIQCRACDNNIYQE</sequence>
<dbReference type="EMBL" id="BTRK01000006">
    <property type="protein sequence ID" value="GMR58520.1"/>
    <property type="molecule type" value="Genomic_DNA"/>
</dbReference>
<gene>
    <name evidence="1" type="ORF">PMAYCL1PPCAC_28715</name>
</gene>
<protein>
    <submittedName>
        <fullName evidence="1">Uncharacterized protein</fullName>
    </submittedName>
</protein>
<evidence type="ECO:0000313" key="2">
    <source>
        <dbReference type="Proteomes" id="UP001328107"/>
    </source>
</evidence>
<dbReference type="Proteomes" id="UP001328107">
    <property type="component" value="Unassembled WGS sequence"/>
</dbReference>
<organism evidence="1 2">
    <name type="scientific">Pristionchus mayeri</name>
    <dbReference type="NCBI Taxonomy" id="1317129"/>
    <lineage>
        <taxon>Eukaryota</taxon>
        <taxon>Metazoa</taxon>
        <taxon>Ecdysozoa</taxon>
        <taxon>Nematoda</taxon>
        <taxon>Chromadorea</taxon>
        <taxon>Rhabditida</taxon>
        <taxon>Rhabditina</taxon>
        <taxon>Diplogasteromorpha</taxon>
        <taxon>Diplogasteroidea</taxon>
        <taxon>Neodiplogasteridae</taxon>
        <taxon>Pristionchus</taxon>
    </lineage>
</organism>
<name>A0AAN5D9F4_9BILA</name>